<keyword evidence="10" id="KW-0325">Glycoprotein</keyword>
<evidence type="ECO:0000256" key="1">
    <source>
        <dbReference type="ARBA" id="ARBA00004477"/>
    </source>
</evidence>
<dbReference type="GO" id="GO:0034220">
    <property type="term" value="P:monoatomic ion transmembrane transport"/>
    <property type="evidence" value="ECO:0007669"/>
    <property type="project" value="UniProtKB-KW"/>
</dbReference>
<feature type="transmembrane region" description="Helical" evidence="12">
    <location>
        <begin position="129"/>
        <end position="150"/>
    </location>
</feature>
<evidence type="ECO:0000256" key="5">
    <source>
        <dbReference type="ARBA" id="ARBA00022692"/>
    </source>
</evidence>
<name>F6USM8_CIOIN</name>
<evidence type="ECO:0000313" key="15">
    <source>
        <dbReference type="Proteomes" id="UP000008144"/>
    </source>
</evidence>
<reference evidence="15" key="1">
    <citation type="journal article" date="2002" name="Science">
        <title>The draft genome of Ciona intestinalis: insights into chordate and vertebrate origins.</title>
        <authorList>
            <person name="Dehal P."/>
            <person name="Satou Y."/>
            <person name="Campbell R.K."/>
            <person name="Chapman J."/>
            <person name="Degnan B."/>
            <person name="De Tomaso A."/>
            <person name="Davidson B."/>
            <person name="Di Gregorio A."/>
            <person name="Gelpke M."/>
            <person name="Goodstein D.M."/>
            <person name="Harafuji N."/>
            <person name="Hastings K.E."/>
            <person name="Ho I."/>
            <person name="Hotta K."/>
            <person name="Huang W."/>
            <person name="Kawashima T."/>
            <person name="Lemaire P."/>
            <person name="Martinez D."/>
            <person name="Meinertzhagen I.A."/>
            <person name="Necula S."/>
            <person name="Nonaka M."/>
            <person name="Putnam N."/>
            <person name="Rash S."/>
            <person name="Saiga H."/>
            <person name="Satake M."/>
            <person name="Terry A."/>
            <person name="Yamada L."/>
            <person name="Wang H.G."/>
            <person name="Awazu S."/>
            <person name="Azumi K."/>
            <person name="Boore J."/>
            <person name="Branno M."/>
            <person name="Chin-Bow S."/>
            <person name="DeSantis R."/>
            <person name="Doyle S."/>
            <person name="Francino P."/>
            <person name="Keys D.N."/>
            <person name="Haga S."/>
            <person name="Hayashi H."/>
            <person name="Hino K."/>
            <person name="Imai K.S."/>
            <person name="Inaba K."/>
            <person name="Kano S."/>
            <person name="Kobayashi K."/>
            <person name="Kobayashi M."/>
            <person name="Lee B.I."/>
            <person name="Makabe K.W."/>
            <person name="Manohar C."/>
            <person name="Matassi G."/>
            <person name="Medina M."/>
            <person name="Mochizuki Y."/>
            <person name="Mount S."/>
            <person name="Morishita T."/>
            <person name="Miura S."/>
            <person name="Nakayama A."/>
            <person name="Nishizaka S."/>
            <person name="Nomoto H."/>
            <person name="Ohta F."/>
            <person name="Oishi K."/>
            <person name="Rigoutsos I."/>
            <person name="Sano M."/>
            <person name="Sasaki A."/>
            <person name="Sasakura Y."/>
            <person name="Shoguchi E."/>
            <person name="Shin-i T."/>
            <person name="Spagnuolo A."/>
            <person name="Stainier D."/>
            <person name="Suzuki M.M."/>
            <person name="Tassy O."/>
            <person name="Takatori N."/>
            <person name="Tokuoka M."/>
            <person name="Yagi K."/>
            <person name="Yoshizaki F."/>
            <person name="Wada S."/>
            <person name="Zhang C."/>
            <person name="Hyatt P.D."/>
            <person name="Larimer F."/>
            <person name="Detter C."/>
            <person name="Doggett N."/>
            <person name="Glavina T."/>
            <person name="Hawkins T."/>
            <person name="Richardson P."/>
            <person name="Lucas S."/>
            <person name="Kohara Y."/>
            <person name="Levine M."/>
            <person name="Satoh N."/>
            <person name="Rokhsar D.S."/>
        </authorList>
    </citation>
    <scope>NUCLEOTIDE SEQUENCE [LARGE SCALE GENOMIC DNA]</scope>
</reference>
<evidence type="ECO:0000256" key="12">
    <source>
        <dbReference type="RuleBase" id="RU010713"/>
    </source>
</evidence>
<keyword evidence="11 12" id="KW-0407">Ion channel</keyword>
<comment type="similarity">
    <text evidence="12">Belongs to the pannexin family.</text>
</comment>
<evidence type="ECO:0000256" key="3">
    <source>
        <dbReference type="ARBA" id="ARBA00022448"/>
    </source>
</evidence>
<dbReference type="AlphaFoldDB" id="F6USM8"/>
<dbReference type="InterPro" id="IPR039099">
    <property type="entry name" value="Pannexin"/>
</dbReference>
<dbReference type="OMA" id="SAYWHFR"/>
<dbReference type="GO" id="GO:0005886">
    <property type="term" value="C:plasma membrane"/>
    <property type="evidence" value="ECO:0007669"/>
    <property type="project" value="UniProtKB-SubCell"/>
</dbReference>
<feature type="region of interest" description="Disordered" evidence="13">
    <location>
        <begin position="254"/>
        <end position="319"/>
    </location>
</feature>
<accession>F6USM8</accession>
<dbReference type="GO" id="GO:0006812">
    <property type="term" value="P:monoatomic cation transport"/>
    <property type="evidence" value="ECO:0007669"/>
    <property type="project" value="InterPro"/>
</dbReference>
<evidence type="ECO:0000256" key="4">
    <source>
        <dbReference type="ARBA" id="ARBA00022475"/>
    </source>
</evidence>
<dbReference type="EMBL" id="EAAA01001991">
    <property type="status" value="NOT_ANNOTATED_CDS"/>
    <property type="molecule type" value="Genomic_DNA"/>
</dbReference>
<reference evidence="14" key="2">
    <citation type="journal article" date="2008" name="Genome Biol.">
        <title>Improved genome assembly and evidence-based global gene model set for the chordate Ciona intestinalis: new insight into intron and operon populations.</title>
        <authorList>
            <person name="Satou Y."/>
            <person name="Mineta K."/>
            <person name="Ogasawara M."/>
            <person name="Sasakura Y."/>
            <person name="Shoguchi E."/>
            <person name="Ueno K."/>
            <person name="Yamada L."/>
            <person name="Matsumoto J."/>
            <person name="Wasserscheid J."/>
            <person name="Dewar K."/>
            <person name="Wiley G.B."/>
            <person name="Macmil S.L."/>
            <person name="Roe B.A."/>
            <person name="Zeller R.W."/>
            <person name="Hastings K.E."/>
            <person name="Lemaire P."/>
            <person name="Lindquist E."/>
            <person name="Endo T."/>
            <person name="Hotta K."/>
            <person name="Inaba K."/>
        </authorList>
    </citation>
    <scope>NUCLEOTIDE SEQUENCE [LARGE SCALE GENOMIC DNA]</scope>
    <source>
        <strain evidence="14">wild type</strain>
    </source>
</reference>
<dbReference type="GO" id="GO:0015267">
    <property type="term" value="F:channel activity"/>
    <property type="evidence" value="ECO:0007669"/>
    <property type="project" value="InterPro"/>
</dbReference>
<dbReference type="PANTHER" id="PTHR15759:SF6">
    <property type="entry name" value="INNEXIN"/>
    <property type="match status" value="1"/>
</dbReference>
<proteinExistence type="inferred from homology"/>
<keyword evidence="5 12" id="KW-0812">Transmembrane</keyword>
<dbReference type="InterPro" id="IPR000990">
    <property type="entry name" value="Innexin"/>
</dbReference>
<evidence type="ECO:0000256" key="8">
    <source>
        <dbReference type="ARBA" id="ARBA00023065"/>
    </source>
</evidence>
<evidence type="ECO:0000256" key="9">
    <source>
        <dbReference type="ARBA" id="ARBA00023136"/>
    </source>
</evidence>
<dbReference type="Pfam" id="PF00876">
    <property type="entry name" value="Innexin"/>
    <property type="match status" value="1"/>
</dbReference>
<dbReference type="GO" id="GO:0005789">
    <property type="term" value="C:endoplasmic reticulum membrane"/>
    <property type="evidence" value="ECO:0007669"/>
    <property type="project" value="UniProtKB-SubCell"/>
</dbReference>
<sequence length="449" mass="50303">MATVTSGQNVISGLEKASQQHEVDLVIDLGVDRLIKWIGVYAILAVAVVAKISDYVGPNLSCYPAGNSSGYDGNFIEFAKTYCWESVTSYENAPVSMSSNTSQRCAFLNSNGENDLLKNPKNLKIFIHWLPYLMLLQAFVFALPSAYWHFRVGARLLGHIKFMQLMITDIFDKIKIIPLAFYEGTPYDEKSENFDGLRRWPKQKESSTQSPPASLGKPAINLNTTRASNNSNLSEGEPEDLHVIVVGKESSPLIRKRSTASHTNSVTEEVDTSKSGPVSPSDIELQPVSGSEQNNVIADPASDNPLKTQTESTLKNTQKSKDPKQVFFLDWLLSGNMKDRHLFSMICYENFASMHHLPYILSVFNLQAFTPEGGFKDGVYEPEIDKQYPLTESLLYHWCHGKNFNNTFLVWNYALKHIFTAVSAFIMLAVMVWSAIILHDDMAASETFR</sequence>
<reference evidence="14" key="4">
    <citation type="submission" date="2025-09" db="UniProtKB">
        <authorList>
            <consortium name="Ensembl"/>
        </authorList>
    </citation>
    <scope>IDENTIFICATION</scope>
</reference>
<keyword evidence="9 12" id="KW-0472">Membrane</keyword>
<feature type="compositionally biased region" description="Polar residues" evidence="13">
    <location>
        <begin position="305"/>
        <end position="317"/>
    </location>
</feature>
<protein>
    <recommendedName>
        <fullName evidence="12">Innexin</fullName>
    </recommendedName>
</protein>
<dbReference type="PANTHER" id="PTHR15759">
    <property type="entry name" value="PANNEXIN"/>
    <property type="match status" value="1"/>
</dbReference>
<comment type="function">
    <text evidence="12">Structural component of the gap junctions.</text>
</comment>
<dbReference type="GO" id="GO:0032732">
    <property type="term" value="P:positive regulation of interleukin-1 production"/>
    <property type="evidence" value="ECO:0007669"/>
    <property type="project" value="InterPro"/>
</dbReference>
<keyword evidence="7 12" id="KW-1133">Transmembrane helix</keyword>
<evidence type="ECO:0000256" key="2">
    <source>
        <dbReference type="ARBA" id="ARBA00004651"/>
    </source>
</evidence>
<dbReference type="Proteomes" id="UP000008144">
    <property type="component" value="Chromosome 4"/>
</dbReference>
<dbReference type="InParanoid" id="F6USM8"/>
<dbReference type="Ensembl" id="ENSCINT00000009216.3">
    <property type="protein sequence ID" value="ENSCINP00000009216.3"/>
    <property type="gene ID" value="ENSCING00000016455.2"/>
</dbReference>
<dbReference type="PROSITE" id="PS51013">
    <property type="entry name" value="PANNEXIN"/>
    <property type="match status" value="1"/>
</dbReference>
<evidence type="ECO:0000256" key="11">
    <source>
        <dbReference type="ARBA" id="ARBA00023303"/>
    </source>
</evidence>
<evidence type="ECO:0000256" key="10">
    <source>
        <dbReference type="ARBA" id="ARBA00023180"/>
    </source>
</evidence>
<reference evidence="14" key="3">
    <citation type="submission" date="2025-08" db="UniProtKB">
        <authorList>
            <consortium name="Ensembl"/>
        </authorList>
    </citation>
    <scope>IDENTIFICATION</scope>
</reference>
<keyword evidence="6" id="KW-0256">Endoplasmic reticulum</keyword>
<feature type="transmembrane region" description="Helical" evidence="12">
    <location>
        <begin position="418"/>
        <end position="439"/>
    </location>
</feature>
<dbReference type="HOGENOM" id="CLU_049326_0_0_1"/>
<keyword evidence="4" id="KW-1003">Cell membrane</keyword>
<comment type="subcellular location">
    <subcellularLocation>
        <location evidence="2 12">Cell membrane</location>
        <topology evidence="2 12">Multi-pass membrane protein</topology>
    </subcellularLocation>
    <subcellularLocation>
        <location evidence="1">Endoplasmic reticulum membrane</location>
        <topology evidence="1">Multi-pass membrane protein</topology>
    </subcellularLocation>
</comment>
<evidence type="ECO:0000256" key="7">
    <source>
        <dbReference type="ARBA" id="ARBA00022989"/>
    </source>
</evidence>
<dbReference type="GO" id="GO:0005921">
    <property type="term" value="C:gap junction"/>
    <property type="evidence" value="ECO:0007669"/>
    <property type="project" value="UniProtKB-UniRule"/>
</dbReference>
<organism evidence="14 15">
    <name type="scientific">Ciona intestinalis</name>
    <name type="common">Transparent sea squirt</name>
    <name type="synonym">Ascidia intestinalis</name>
    <dbReference type="NCBI Taxonomy" id="7719"/>
    <lineage>
        <taxon>Eukaryota</taxon>
        <taxon>Metazoa</taxon>
        <taxon>Chordata</taxon>
        <taxon>Tunicata</taxon>
        <taxon>Ascidiacea</taxon>
        <taxon>Phlebobranchia</taxon>
        <taxon>Cionidae</taxon>
        <taxon>Ciona</taxon>
    </lineage>
</organism>
<feature type="region of interest" description="Disordered" evidence="13">
    <location>
        <begin position="199"/>
        <end position="241"/>
    </location>
</feature>
<comment type="caution">
    <text evidence="12">Lacks conserved residue(s) required for the propagation of feature annotation.</text>
</comment>
<gene>
    <name evidence="12" type="primary">inx</name>
</gene>
<evidence type="ECO:0000256" key="13">
    <source>
        <dbReference type="SAM" id="MobiDB-lite"/>
    </source>
</evidence>
<keyword evidence="3 12" id="KW-0813">Transport</keyword>
<evidence type="ECO:0000256" key="6">
    <source>
        <dbReference type="ARBA" id="ARBA00022824"/>
    </source>
</evidence>
<feature type="compositionally biased region" description="Polar residues" evidence="13">
    <location>
        <begin position="260"/>
        <end position="278"/>
    </location>
</feature>
<dbReference type="GeneTree" id="ENSGT00390000012068"/>
<keyword evidence="8 12" id="KW-0406">Ion transport</keyword>
<feature type="compositionally biased region" description="Polar residues" evidence="13">
    <location>
        <begin position="221"/>
        <end position="234"/>
    </location>
</feature>
<evidence type="ECO:0000313" key="14">
    <source>
        <dbReference type="Ensembl" id="ENSCINP00000009216.3"/>
    </source>
</evidence>
<keyword evidence="15" id="KW-1185">Reference proteome</keyword>